<dbReference type="OrthoDB" id="9908819at2759"/>
<sequence>MELDLWPLRAVFLLVWCSGSWCNDCNMTKVYFESRNFHNKLHWEEVKIPGREVRYSVRYHAYGERSRLMTGCRNISETSCDLSSVMTNVRSKYFVKIMDNELCLGQFTHFVPLERTSLEAPALSVMATRSSFTVTLTTPMGPQNRSIKEISCWERCQDSGISSVKYIVHLTHPESEAGKVFHNTSGLITVSHLEVNTEYCGIALYELNHPSIKRQSENTTFCVTLPATYKPWIVVFVMSLIVILFLMITLALILCQQYVTKKRNLPKALQFISVDTIPNFNPEPKLEITTLMLCTESRKTIKPELTILNLLKQSTAVSMTGYPVPNYHNQDWHCHSYTNQQAAPVSDKSAESCTSYSMVVGVKIPQEQEELSSCATDSGLGDSISPGLSSCTEEDLFPVMLNTDPEEDLGMIEPVSTSELLVLPVSRLNDGTLEFTGLAPQRLVPNVIHSSEMMSLGVRSPPEERTLLLTDIYSTEESDCTDNESSPNYSKAYLPNRVPQSCSELPFTETKGLLSNFTSHYRDNWVAGILPDPLANDMNGIVRDTLLHETEEDADESPSVIEANFLHGWMVQIQG</sequence>
<evidence type="ECO:0000256" key="1">
    <source>
        <dbReference type="SAM" id="Phobius"/>
    </source>
</evidence>
<reference evidence="5" key="1">
    <citation type="submission" date="2020-08" db="EMBL/GenBank/DDBJ databases">
        <title>Chromosome-level assembly of Southern catfish (Silurus meridionalis) provides insights into visual adaptation to the nocturnal and benthic lifestyles.</title>
        <authorList>
            <person name="Zhang Y."/>
            <person name="Wang D."/>
            <person name="Peng Z."/>
        </authorList>
    </citation>
    <scope>NUCLEOTIDE SEQUENCE</scope>
    <source>
        <strain evidence="5">SWU-2019-XX</strain>
        <tissue evidence="5">Muscle</tissue>
    </source>
</reference>
<keyword evidence="1" id="KW-1133">Transmembrane helix</keyword>
<dbReference type="Pfam" id="PF09294">
    <property type="entry name" value="Interfer-bind"/>
    <property type="match status" value="1"/>
</dbReference>
<keyword evidence="1" id="KW-0472">Membrane</keyword>
<dbReference type="InterPro" id="IPR015373">
    <property type="entry name" value="Interferon/interleukin_rcp_dom"/>
</dbReference>
<dbReference type="InterPro" id="IPR036116">
    <property type="entry name" value="FN3_sf"/>
</dbReference>
<dbReference type="EMBL" id="JABFDY010000021">
    <property type="protein sequence ID" value="KAF7691970.1"/>
    <property type="molecule type" value="Genomic_DNA"/>
</dbReference>
<keyword evidence="6" id="KW-1185">Reference proteome</keyword>
<proteinExistence type="predicted"/>
<keyword evidence="1" id="KW-0812">Transmembrane</keyword>
<comment type="caution">
    <text evidence="5">The sequence shown here is derived from an EMBL/GenBank/DDBJ whole genome shotgun (WGS) entry which is preliminary data.</text>
</comment>
<feature type="domain" description="Fibronectin type-III" evidence="3">
    <location>
        <begin position="29"/>
        <end position="97"/>
    </location>
</feature>
<name>A0A8T0AK84_SILME</name>
<dbReference type="InterPro" id="IPR013783">
    <property type="entry name" value="Ig-like_fold"/>
</dbReference>
<dbReference type="Gene3D" id="2.60.40.10">
    <property type="entry name" value="Immunoglobulins"/>
    <property type="match status" value="1"/>
</dbReference>
<organism evidence="5 6">
    <name type="scientific">Silurus meridionalis</name>
    <name type="common">Southern catfish</name>
    <name type="synonym">Silurus soldatovi meridionalis</name>
    <dbReference type="NCBI Taxonomy" id="175797"/>
    <lineage>
        <taxon>Eukaryota</taxon>
        <taxon>Metazoa</taxon>
        <taxon>Chordata</taxon>
        <taxon>Craniata</taxon>
        <taxon>Vertebrata</taxon>
        <taxon>Euteleostomi</taxon>
        <taxon>Actinopterygii</taxon>
        <taxon>Neopterygii</taxon>
        <taxon>Teleostei</taxon>
        <taxon>Ostariophysi</taxon>
        <taxon>Siluriformes</taxon>
        <taxon>Siluridae</taxon>
        <taxon>Silurus</taxon>
    </lineage>
</organism>
<dbReference type="GO" id="GO:0005886">
    <property type="term" value="C:plasma membrane"/>
    <property type="evidence" value="ECO:0007669"/>
    <property type="project" value="TreeGrafter"/>
</dbReference>
<feature type="transmembrane region" description="Helical" evidence="1">
    <location>
        <begin position="232"/>
        <end position="255"/>
    </location>
</feature>
<accession>A0A8T0AK84</accession>
<feature type="signal peptide" evidence="2">
    <location>
        <begin position="1"/>
        <end position="22"/>
    </location>
</feature>
<evidence type="ECO:0000259" key="4">
    <source>
        <dbReference type="Pfam" id="PF09294"/>
    </source>
</evidence>
<evidence type="ECO:0000256" key="2">
    <source>
        <dbReference type="SAM" id="SignalP"/>
    </source>
</evidence>
<dbReference type="SUPFAM" id="SSF49265">
    <property type="entry name" value="Fibronectin type III"/>
    <property type="match status" value="1"/>
</dbReference>
<dbReference type="InterPro" id="IPR003961">
    <property type="entry name" value="FN3_dom"/>
</dbReference>
<protein>
    <submittedName>
        <fullName evidence="5">Uncharacterized protein</fullName>
    </submittedName>
</protein>
<feature type="chain" id="PRO_5035870660" evidence="2">
    <location>
        <begin position="23"/>
        <end position="575"/>
    </location>
</feature>
<dbReference type="PANTHER" id="PTHR20859:SF53">
    <property type="entry name" value="INTERLEUKIN-22 RECEPTOR SUBUNIT ALPHA-1"/>
    <property type="match status" value="1"/>
</dbReference>
<evidence type="ECO:0000313" key="6">
    <source>
        <dbReference type="Proteomes" id="UP000606274"/>
    </source>
</evidence>
<dbReference type="InterPro" id="IPR050650">
    <property type="entry name" value="Type-II_Cytokine-TF_Rcpt"/>
</dbReference>
<gene>
    <name evidence="5" type="ORF">HF521_010937</name>
</gene>
<dbReference type="PANTHER" id="PTHR20859">
    <property type="entry name" value="INTERFERON/INTERLEUKIN RECEPTOR"/>
    <property type="match status" value="1"/>
</dbReference>
<feature type="domain" description="Interferon/interleukin receptor" evidence="4">
    <location>
        <begin position="116"/>
        <end position="214"/>
    </location>
</feature>
<evidence type="ECO:0000313" key="5">
    <source>
        <dbReference type="EMBL" id="KAF7691970.1"/>
    </source>
</evidence>
<keyword evidence="2" id="KW-0732">Signal</keyword>
<dbReference type="AlphaFoldDB" id="A0A8T0AK84"/>
<dbReference type="Pfam" id="PF01108">
    <property type="entry name" value="Tissue_fac"/>
    <property type="match status" value="1"/>
</dbReference>
<evidence type="ECO:0000259" key="3">
    <source>
        <dbReference type="Pfam" id="PF01108"/>
    </source>
</evidence>
<dbReference type="Proteomes" id="UP000606274">
    <property type="component" value="Unassembled WGS sequence"/>
</dbReference>
<dbReference type="GO" id="GO:0004896">
    <property type="term" value="F:cytokine receptor activity"/>
    <property type="evidence" value="ECO:0007669"/>
    <property type="project" value="TreeGrafter"/>
</dbReference>